<keyword evidence="2" id="KW-1185">Reference proteome</keyword>
<protein>
    <submittedName>
        <fullName evidence="1">MFP1 attachment factor 1-like</fullName>
    </submittedName>
</protein>
<dbReference type="Proteomes" id="UP001164539">
    <property type="component" value="Chromosome 14"/>
</dbReference>
<reference evidence="1 2" key="1">
    <citation type="journal article" date="2023" name="Science">
        <title>Complex scaffold remodeling in plant triterpene biosynthesis.</title>
        <authorList>
            <person name="De La Pena R."/>
            <person name="Hodgson H."/>
            <person name="Liu J.C."/>
            <person name="Stephenson M.J."/>
            <person name="Martin A.C."/>
            <person name="Owen C."/>
            <person name="Harkess A."/>
            <person name="Leebens-Mack J."/>
            <person name="Jimenez L.E."/>
            <person name="Osbourn A."/>
            <person name="Sattely E.S."/>
        </authorList>
    </citation>
    <scope>NUCLEOTIDE SEQUENCE [LARGE SCALE GENOMIC DNA]</scope>
    <source>
        <strain evidence="2">cv. JPN11</strain>
        <tissue evidence="1">Leaf</tissue>
    </source>
</reference>
<evidence type="ECO:0000313" key="1">
    <source>
        <dbReference type="EMBL" id="KAJ4701685.1"/>
    </source>
</evidence>
<accession>A0ACC1WUV1</accession>
<gene>
    <name evidence="1" type="ORF">OWV82_024889</name>
</gene>
<organism evidence="1 2">
    <name type="scientific">Melia azedarach</name>
    <name type="common">Chinaberry tree</name>
    <dbReference type="NCBI Taxonomy" id="155640"/>
    <lineage>
        <taxon>Eukaryota</taxon>
        <taxon>Viridiplantae</taxon>
        <taxon>Streptophyta</taxon>
        <taxon>Embryophyta</taxon>
        <taxon>Tracheophyta</taxon>
        <taxon>Spermatophyta</taxon>
        <taxon>Magnoliopsida</taxon>
        <taxon>eudicotyledons</taxon>
        <taxon>Gunneridae</taxon>
        <taxon>Pentapetalae</taxon>
        <taxon>rosids</taxon>
        <taxon>malvids</taxon>
        <taxon>Sapindales</taxon>
        <taxon>Meliaceae</taxon>
        <taxon>Melia</taxon>
    </lineage>
</organism>
<evidence type="ECO:0000313" key="2">
    <source>
        <dbReference type="Proteomes" id="UP001164539"/>
    </source>
</evidence>
<comment type="caution">
    <text evidence="1">The sequence shown here is derived from an EMBL/GenBank/DDBJ whole genome shotgun (WGS) entry which is preliminary data.</text>
</comment>
<sequence>MSDSEIATPSTTPPTDLQAMETETQPETPQNDAQQESKKLNTGNLAFRIWPPTQRTRDAVIARLIETLTTPSVLSKRYGAMPTDEADSAARVIEKEAFSVADAAASAEDDGIEVLQVYSKEISKRMLESVKSRASAAGSASATAVDDNDIGEEPAGGSNEVQTEA</sequence>
<dbReference type="EMBL" id="CM051407">
    <property type="protein sequence ID" value="KAJ4701685.1"/>
    <property type="molecule type" value="Genomic_DNA"/>
</dbReference>
<name>A0ACC1WUV1_MELAZ</name>
<proteinExistence type="predicted"/>